<dbReference type="OrthoDB" id="3789824at2"/>
<evidence type="ECO:0000313" key="2">
    <source>
        <dbReference type="Proteomes" id="UP000199004"/>
    </source>
</evidence>
<accession>A0A1H0DZD3</accession>
<name>A0A1H0DZD3_9ACTN</name>
<gene>
    <name evidence="1" type="ORF">SAMN05192576_2712</name>
</gene>
<dbReference type="AlphaFoldDB" id="A0A1H0DZD3"/>
<dbReference type="RefSeq" id="WP_091025339.1">
    <property type="nucleotide sequence ID" value="NZ_BKAE01000013.1"/>
</dbReference>
<protein>
    <submittedName>
        <fullName evidence="1">Uncharacterized protein</fullName>
    </submittedName>
</protein>
<dbReference type="Proteomes" id="UP000199004">
    <property type="component" value="Unassembled WGS sequence"/>
</dbReference>
<keyword evidence="2" id="KW-1185">Reference proteome</keyword>
<reference evidence="2" key="1">
    <citation type="submission" date="2016-10" db="EMBL/GenBank/DDBJ databases">
        <authorList>
            <person name="Varghese N."/>
            <person name="Submissions S."/>
        </authorList>
    </citation>
    <scope>NUCLEOTIDE SEQUENCE [LARGE SCALE GENOMIC DNA]</scope>
    <source>
        <strain evidence="2">CGMCC 1.11147</strain>
    </source>
</reference>
<organism evidence="1 2">
    <name type="scientific">Nocardioides szechwanensis</name>
    <dbReference type="NCBI Taxonomy" id="1005944"/>
    <lineage>
        <taxon>Bacteria</taxon>
        <taxon>Bacillati</taxon>
        <taxon>Actinomycetota</taxon>
        <taxon>Actinomycetes</taxon>
        <taxon>Propionibacteriales</taxon>
        <taxon>Nocardioidaceae</taxon>
        <taxon>Nocardioides</taxon>
    </lineage>
</organism>
<evidence type="ECO:0000313" key="1">
    <source>
        <dbReference type="EMBL" id="SDN75438.1"/>
    </source>
</evidence>
<sequence>MAVLGGFRARACAPALLPALLLVLLTGCSEDVDQAHAVQTRLGRTDHVVASDVTLPTADRGAEIALDVQAGLTPAQVVALAADVAETAIDEDYLAYRLTLREAGTPTDALVVDDDFGTDPRAAAVVWHWQRLASAILGEITYRYQPDAEIVEVETVGSLVHDVEEAGRIGYGSTATTWRFADGGSVYVDSGRLQPEDVLLVQRVQRTVASPSLPVPAPDWRLETRADHVLLDLPVVLPQGSVAAAALTVPTYELPLQSLALGAFDALSVSSRPTWLRLHQRAVDGDDDDDVFGWWASDQPPLPGRDPLHRGWDTWLEGVAGA</sequence>
<proteinExistence type="predicted"/>
<dbReference type="EMBL" id="FNIC01000004">
    <property type="protein sequence ID" value="SDN75438.1"/>
    <property type="molecule type" value="Genomic_DNA"/>
</dbReference>